<dbReference type="Proteomes" id="UP001596157">
    <property type="component" value="Unassembled WGS sequence"/>
</dbReference>
<organism evidence="9 10">
    <name type="scientific">Actinokineospora guangxiensis</name>
    <dbReference type="NCBI Taxonomy" id="1490288"/>
    <lineage>
        <taxon>Bacteria</taxon>
        <taxon>Bacillati</taxon>
        <taxon>Actinomycetota</taxon>
        <taxon>Actinomycetes</taxon>
        <taxon>Pseudonocardiales</taxon>
        <taxon>Pseudonocardiaceae</taxon>
        <taxon>Actinokineospora</taxon>
    </lineage>
</organism>
<proteinExistence type="inferred from homology"/>
<gene>
    <name evidence="9" type="ORF">ACFPM7_20770</name>
</gene>
<feature type="active site" description="Charge relay system" evidence="5">
    <location>
        <position position="206"/>
    </location>
</feature>
<evidence type="ECO:0000313" key="10">
    <source>
        <dbReference type="Proteomes" id="UP001596157"/>
    </source>
</evidence>
<comment type="similarity">
    <text evidence="1 5 6">Belongs to the peptidase S8 family.</text>
</comment>
<name>A0ABW0EPZ4_9PSEU</name>
<keyword evidence="3 5" id="KW-0378">Hydrolase</keyword>
<feature type="active site" description="Charge relay system" evidence="5">
    <location>
        <position position="238"/>
    </location>
</feature>
<reference evidence="10" key="1">
    <citation type="journal article" date="2019" name="Int. J. Syst. Evol. Microbiol.">
        <title>The Global Catalogue of Microorganisms (GCM) 10K type strain sequencing project: providing services to taxonomists for standard genome sequencing and annotation.</title>
        <authorList>
            <consortium name="The Broad Institute Genomics Platform"/>
            <consortium name="The Broad Institute Genome Sequencing Center for Infectious Disease"/>
            <person name="Wu L."/>
            <person name="Ma J."/>
        </authorList>
    </citation>
    <scope>NUCLEOTIDE SEQUENCE [LARGE SCALE GENOMIC DNA]</scope>
    <source>
        <strain evidence="10">CCUG 59778</strain>
    </source>
</reference>
<dbReference type="InterPro" id="IPR023827">
    <property type="entry name" value="Peptidase_S8_Asp-AS"/>
</dbReference>
<dbReference type="InterPro" id="IPR023828">
    <property type="entry name" value="Peptidase_S8_Ser-AS"/>
</dbReference>
<evidence type="ECO:0000256" key="1">
    <source>
        <dbReference type="ARBA" id="ARBA00011073"/>
    </source>
</evidence>
<keyword evidence="2 5" id="KW-0645">Protease</keyword>
<evidence type="ECO:0000256" key="2">
    <source>
        <dbReference type="ARBA" id="ARBA00022670"/>
    </source>
</evidence>
<dbReference type="EMBL" id="JBHSKF010000011">
    <property type="protein sequence ID" value="MFC5289493.1"/>
    <property type="molecule type" value="Genomic_DNA"/>
</dbReference>
<dbReference type="PANTHER" id="PTHR43806">
    <property type="entry name" value="PEPTIDASE S8"/>
    <property type="match status" value="1"/>
</dbReference>
<evidence type="ECO:0000256" key="4">
    <source>
        <dbReference type="ARBA" id="ARBA00022825"/>
    </source>
</evidence>
<evidence type="ECO:0000256" key="6">
    <source>
        <dbReference type="RuleBase" id="RU003355"/>
    </source>
</evidence>
<dbReference type="RefSeq" id="WP_378249340.1">
    <property type="nucleotide sequence ID" value="NZ_JBHSKF010000011.1"/>
</dbReference>
<evidence type="ECO:0000313" key="9">
    <source>
        <dbReference type="EMBL" id="MFC5289493.1"/>
    </source>
</evidence>
<dbReference type="PROSITE" id="PS00136">
    <property type="entry name" value="SUBTILASE_ASP"/>
    <property type="match status" value="1"/>
</dbReference>
<evidence type="ECO:0000256" key="7">
    <source>
        <dbReference type="SAM" id="SignalP"/>
    </source>
</evidence>
<evidence type="ECO:0000256" key="5">
    <source>
        <dbReference type="PROSITE-ProRule" id="PRU01240"/>
    </source>
</evidence>
<dbReference type="InterPro" id="IPR015500">
    <property type="entry name" value="Peptidase_S8_subtilisin-rel"/>
</dbReference>
<evidence type="ECO:0000259" key="8">
    <source>
        <dbReference type="Pfam" id="PF00082"/>
    </source>
</evidence>
<dbReference type="InterPro" id="IPR050131">
    <property type="entry name" value="Peptidase_S8_subtilisin-like"/>
</dbReference>
<dbReference type="Gene3D" id="3.40.50.200">
    <property type="entry name" value="Peptidase S8/S53 domain"/>
    <property type="match status" value="1"/>
</dbReference>
<dbReference type="Pfam" id="PF00082">
    <property type="entry name" value="Peptidase_S8"/>
    <property type="match status" value="1"/>
</dbReference>
<accession>A0ABW0EPZ4</accession>
<feature type="domain" description="Peptidase S8/S53" evidence="8">
    <location>
        <begin position="197"/>
        <end position="457"/>
    </location>
</feature>
<feature type="signal peptide" evidence="7">
    <location>
        <begin position="1"/>
        <end position="28"/>
    </location>
</feature>
<evidence type="ECO:0000256" key="3">
    <source>
        <dbReference type="ARBA" id="ARBA00022801"/>
    </source>
</evidence>
<dbReference type="PROSITE" id="PS00138">
    <property type="entry name" value="SUBTILASE_SER"/>
    <property type="match status" value="1"/>
</dbReference>
<keyword evidence="10" id="KW-1185">Reference proteome</keyword>
<protein>
    <submittedName>
        <fullName evidence="9">S8 family serine peptidase</fullName>
    </submittedName>
</protein>
<dbReference type="SUPFAM" id="SSF52743">
    <property type="entry name" value="Subtilisin-like"/>
    <property type="match status" value="1"/>
</dbReference>
<keyword evidence="4 5" id="KW-0720">Serine protease</keyword>
<dbReference type="InterPro" id="IPR000209">
    <property type="entry name" value="Peptidase_S8/S53_dom"/>
</dbReference>
<keyword evidence="7" id="KW-0732">Signal</keyword>
<dbReference type="PRINTS" id="PR00723">
    <property type="entry name" value="SUBTILISIN"/>
</dbReference>
<dbReference type="PROSITE" id="PS51892">
    <property type="entry name" value="SUBTILASE"/>
    <property type="match status" value="1"/>
</dbReference>
<comment type="caution">
    <text evidence="9">The sequence shown here is derived from an EMBL/GenBank/DDBJ whole genome shotgun (WGS) entry which is preliminary data.</text>
</comment>
<sequence>MGIRRRTRLGIGAGVIAVVAATVAPAGASGEHTAADRPRGTAVTLLTGDVVTVAGARAHVRPGPGREGVRFLQRLDEEGDVHVVPSDVAVDVAAGRVDGRLFDIGGLVRAGLDDARSPSTPLIVTHDGPSIAGAADELALPSIGGVALKADKGTPLLANARTAGVGRIWLDGPVRATLDKSVPQVGAPAAWAAGHTGAGATVAVLDTGIDETHPDLAGAVVGARDFSDSDSTDDRFGHGTHVAATVTGDGQYKGVAPDAKLLNGKVLDDFGGGSESGIIAGMEWAAAEGADVINMSLGSPFPSDGTDPMSLAVNRITADTGALFVISAGNSGPSEGSIGSPAAADAALTVGAVDRADAIADFSSRGPRTGDNGIKPEITAPGVDIVAAKAAQGVIGDPVGDKHVALSGTSMSAPHVAGAAAILAAQHPDWTPEQVKSALVGTAKPTAGLSVYEQGAGRVDVAKASAQTLTSSPATLGLGVARWPHHDDEPITSKLTYRNSGAEPLTLRVAADLRGPGGAPAPAGMLAVSPAEVTVPAGGQAEVTVTAVTSLNTPDGRYGGTVTATGGATVLRTPLGVTKEVESYDVTLDFINHDGEPTADYGFRFVDTANPKAYWGYDESGSLTTRLPKGVFYLDAYVQKIVSEDSFLMAMFYEPAFRVDGDTRVVIDARETNPVAITVDQPGARPNYAYSLFSLDTEWGDTGNGVFANDFEGMSFAESATSAPGKATFELQTRMAEPSGEREFIGSPYQYSVGWKVHGGVPASLAKRFRDRDLVKVTTGANGPGTGFFDGMTGGPLPRTFAAYYSKDIEWASSFDQMDSPSAFPPEAIQYTAMAGEVTKPGAKRWNVAVFGPAFPTSYRVDDFAGRTGDDLYVNVPMFTDQGPGHVGFSRIDTARTTLHRGERLIGETEYDGYVNGVDPGGSGVYRLHTEATRSSSPLSTRITADWTFRSASDEDTKALPMMAVRFAPKLDESNKAAAGRLFTVPVYVQHNSGGKVRTPSVRVSYDDGATWKPTALVKVGERWHAVLAHPKKAKFVSFKASAKDAQGNAVEQTIIRAYALK</sequence>
<dbReference type="PANTHER" id="PTHR43806:SF11">
    <property type="entry name" value="CEREVISIN-RELATED"/>
    <property type="match status" value="1"/>
</dbReference>
<feature type="active site" description="Charge relay system" evidence="5">
    <location>
        <position position="410"/>
    </location>
</feature>
<feature type="chain" id="PRO_5045770962" evidence="7">
    <location>
        <begin position="29"/>
        <end position="1062"/>
    </location>
</feature>
<dbReference type="InterPro" id="IPR036852">
    <property type="entry name" value="Peptidase_S8/S53_dom_sf"/>
</dbReference>